<accession>A0A4Y2IZQ6</accession>
<evidence type="ECO:0000313" key="2">
    <source>
        <dbReference type="Proteomes" id="UP000499080"/>
    </source>
</evidence>
<reference evidence="1 2" key="1">
    <citation type="journal article" date="2019" name="Sci. Rep.">
        <title>Orb-weaving spider Araneus ventricosus genome elucidates the spidroin gene catalogue.</title>
        <authorList>
            <person name="Kono N."/>
            <person name="Nakamura H."/>
            <person name="Ohtoshi R."/>
            <person name="Moran D.A.P."/>
            <person name="Shinohara A."/>
            <person name="Yoshida Y."/>
            <person name="Fujiwara M."/>
            <person name="Mori M."/>
            <person name="Tomita M."/>
            <person name="Arakawa K."/>
        </authorList>
    </citation>
    <scope>NUCLEOTIDE SEQUENCE [LARGE SCALE GENOMIC DNA]</scope>
</reference>
<dbReference type="EMBL" id="BGPR01003008">
    <property type="protein sequence ID" value="GBM82396.1"/>
    <property type="molecule type" value="Genomic_DNA"/>
</dbReference>
<dbReference type="AlphaFoldDB" id="A0A4Y2IZQ6"/>
<protein>
    <submittedName>
        <fullName evidence="1">Uncharacterized protein</fullName>
    </submittedName>
</protein>
<proteinExistence type="predicted"/>
<name>A0A4Y2IZQ6_ARAVE</name>
<evidence type="ECO:0000313" key="1">
    <source>
        <dbReference type="EMBL" id="GBM82396.1"/>
    </source>
</evidence>
<keyword evidence="2" id="KW-1185">Reference proteome</keyword>
<dbReference type="Proteomes" id="UP000499080">
    <property type="component" value="Unassembled WGS sequence"/>
</dbReference>
<gene>
    <name evidence="1" type="ORF">AVEN_84824_1</name>
</gene>
<organism evidence="1 2">
    <name type="scientific">Araneus ventricosus</name>
    <name type="common">Orbweaver spider</name>
    <name type="synonym">Epeira ventricosa</name>
    <dbReference type="NCBI Taxonomy" id="182803"/>
    <lineage>
        <taxon>Eukaryota</taxon>
        <taxon>Metazoa</taxon>
        <taxon>Ecdysozoa</taxon>
        <taxon>Arthropoda</taxon>
        <taxon>Chelicerata</taxon>
        <taxon>Arachnida</taxon>
        <taxon>Araneae</taxon>
        <taxon>Araneomorphae</taxon>
        <taxon>Entelegynae</taxon>
        <taxon>Araneoidea</taxon>
        <taxon>Araneidae</taxon>
        <taxon>Araneus</taxon>
    </lineage>
</organism>
<comment type="caution">
    <text evidence="1">The sequence shown here is derived from an EMBL/GenBank/DDBJ whole genome shotgun (WGS) entry which is preliminary data.</text>
</comment>
<sequence>MRIRLWDYKRLWGYKLNEPVNHGEVQDYYEMFKGQLRYRCKCDGKDDRGKPLLNVFPFICATDPCLKDIVKPLPSTGWNGSACDCGPFLHEKDQDLTSP</sequence>